<dbReference type="GO" id="GO:0006508">
    <property type="term" value="P:proteolysis"/>
    <property type="evidence" value="ECO:0007669"/>
    <property type="project" value="UniProtKB-KW"/>
</dbReference>
<organism evidence="11 12">
    <name type="scientific">Symbiodinium microadriaticum</name>
    <name type="common">Dinoflagellate</name>
    <name type="synonym">Zooxanthella microadriatica</name>
    <dbReference type="NCBI Taxonomy" id="2951"/>
    <lineage>
        <taxon>Eukaryota</taxon>
        <taxon>Sar</taxon>
        <taxon>Alveolata</taxon>
        <taxon>Dinophyceae</taxon>
        <taxon>Suessiales</taxon>
        <taxon>Symbiodiniaceae</taxon>
        <taxon>Symbiodinium</taxon>
    </lineage>
</organism>
<keyword evidence="12" id="KW-1185">Reference proteome</keyword>
<evidence type="ECO:0000256" key="7">
    <source>
        <dbReference type="ARBA" id="ARBA00023157"/>
    </source>
</evidence>
<evidence type="ECO:0000256" key="5">
    <source>
        <dbReference type="ARBA" id="ARBA00022807"/>
    </source>
</evidence>
<dbReference type="Gene3D" id="3.90.70.10">
    <property type="entry name" value="Cysteine proteinases"/>
    <property type="match status" value="1"/>
</dbReference>
<keyword evidence="6" id="KW-0865">Zymogen</keyword>
<dbReference type="InterPro" id="IPR025661">
    <property type="entry name" value="Pept_asp_AS"/>
</dbReference>
<reference evidence="11 12" key="1">
    <citation type="submission" date="2016-02" db="EMBL/GenBank/DDBJ databases">
        <title>Genome analysis of coral dinoflagellate symbionts highlights evolutionary adaptations to a symbiotic lifestyle.</title>
        <authorList>
            <person name="Aranda M."/>
            <person name="Li Y."/>
            <person name="Liew Y.J."/>
            <person name="Baumgarten S."/>
            <person name="Simakov O."/>
            <person name="Wilson M."/>
            <person name="Piel J."/>
            <person name="Ashoor H."/>
            <person name="Bougouffa S."/>
            <person name="Bajic V.B."/>
            <person name="Ryu T."/>
            <person name="Ravasi T."/>
            <person name="Bayer T."/>
            <person name="Micklem G."/>
            <person name="Kim H."/>
            <person name="Bhak J."/>
            <person name="Lajeunesse T.C."/>
            <person name="Voolstra C.R."/>
        </authorList>
    </citation>
    <scope>NUCLEOTIDE SEQUENCE [LARGE SCALE GENOMIC DNA]</scope>
    <source>
        <strain evidence="11 12">CCMP2467</strain>
    </source>
</reference>
<dbReference type="InterPro" id="IPR013128">
    <property type="entry name" value="Peptidase_C1A"/>
</dbReference>
<dbReference type="Pfam" id="PF13812">
    <property type="entry name" value="PPR_3"/>
    <property type="match status" value="1"/>
</dbReference>
<dbReference type="EMBL" id="LSRX01001456">
    <property type="protein sequence ID" value="OLP79698.1"/>
    <property type="molecule type" value="Genomic_DNA"/>
</dbReference>
<dbReference type="PRINTS" id="PR00705">
    <property type="entry name" value="PAPAIN"/>
</dbReference>
<feature type="repeat" description="PPR" evidence="8">
    <location>
        <begin position="161"/>
        <end position="195"/>
    </location>
</feature>
<keyword evidence="2" id="KW-0645">Protease</keyword>
<gene>
    <name evidence="11" type="primary">Ctsb</name>
    <name evidence="11" type="ORF">AK812_SmicGene39985</name>
</gene>
<dbReference type="GO" id="GO:0004197">
    <property type="term" value="F:cysteine-type endopeptidase activity"/>
    <property type="evidence" value="ECO:0007669"/>
    <property type="project" value="InterPro"/>
</dbReference>
<dbReference type="InterPro" id="IPR038765">
    <property type="entry name" value="Papain-like_cys_pep_sf"/>
</dbReference>
<dbReference type="Proteomes" id="UP000186817">
    <property type="component" value="Unassembled WGS sequence"/>
</dbReference>
<dbReference type="Gene3D" id="1.25.40.10">
    <property type="entry name" value="Tetratricopeptide repeat domain"/>
    <property type="match status" value="1"/>
</dbReference>
<dbReference type="InterPro" id="IPR000169">
    <property type="entry name" value="Pept_cys_AS"/>
</dbReference>
<comment type="similarity">
    <text evidence="1">Belongs to the peptidase C1 family.</text>
</comment>
<feature type="region of interest" description="Disordered" evidence="9">
    <location>
        <begin position="41"/>
        <end position="61"/>
    </location>
</feature>
<dbReference type="PANTHER" id="PTHR12411">
    <property type="entry name" value="CYSTEINE PROTEASE FAMILY C1-RELATED"/>
    <property type="match status" value="1"/>
</dbReference>
<evidence type="ECO:0000313" key="11">
    <source>
        <dbReference type="EMBL" id="OLP79698.1"/>
    </source>
</evidence>
<evidence type="ECO:0000256" key="3">
    <source>
        <dbReference type="ARBA" id="ARBA00022729"/>
    </source>
</evidence>
<evidence type="ECO:0000256" key="4">
    <source>
        <dbReference type="ARBA" id="ARBA00022801"/>
    </source>
</evidence>
<feature type="compositionally biased region" description="Low complexity" evidence="9">
    <location>
        <begin position="1131"/>
        <end position="1145"/>
    </location>
</feature>
<dbReference type="SUPFAM" id="SSF52540">
    <property type="entry name" value="P-loop containing nucleoside triphosphate hydrolases"/>
    <property type="match status" value="1"/>
</dbReference>
<name>A0A1Q9C9W3_SYMMI</name>
<evidence type="ECO:0000259" key="10">
    <source>
        <dbReference type="SMART" id="SM00645"/>
    </source>
</evidence>
<feature type="compositionally biased region" description="Basic residues" evidence="9">
    <location>
        <begin position="41"/>
        <end position="52"/>
    </location>
</feature>
<keyword evidence="3" id="KW-0732">Signal</keyword>
<protein>
    <submittedName>
        <fullName evidence="11">Cathepsin B</fullName>
    </submittedName>
</protein>
<evidence type="ECO:0000256" key="9">
    <source>
        <dbReference type="SAM" id="MobiDB-lite"/>
    </source>
</evidence>
<dbReference type="InterPro" id="IPR000668">
    <property type="entry name" value="Peptidase_C1A_C"/>
</dbReference>
<dbReference type="SUPFAM" id="SSF54001">
    <property type="entry name" value="Cysteine proteinases"/>
    <property type="match status" value="1"/>
</dbReference>
<dbReference type="Pfam" id="PF00112">
    <property type="entry name" value="Peptidase_C1"/>
    <property type="match status" value="1"/>
</dbReference>
<dbReference type="InterPro" id="IPR036691">
    <property type="entry name" value="Endo/exonu/phosph_ase_sf"/>
</dbReference>
<evidence type="ECO:0000256" key="8">
    <source>
        <dbReference type="PROSITE-ProRule" id="PRU00708"/>
    </source>
</evidence>
<dbReference type="InterPro" id="IPR011990">
    <property type="entry name" value="TPR-like_helical_dom_sf"/>
</dbReference>
<dbReference type="PROSITE" id="PS00640">
    <property type="entry name" value="THIOL_PROTEASE_ASN"/>
    <property type="match status" value="1"/>
</dbReference>
<keyword evidence="7" id="KW-1015">Disulfide bond</keyword>
<dbReference type="OrthoDB" id="1585145at2759"/>
<dbReference type="PROSITE" id="PS51375">
    <property type="entry name" value="PPR"/>
    <property type="match status" value="1"/>
</dbReference>
<feature type="region of interest" description="Disordered" evidence="9">
    <location>
        <begin position="1242"/>
        <end position="1281"/>
    </location>
</feature>
<feature type="region of interest" description="Disordered" evidence="9">
    <location>
        <begin position="1127"/>
        <end position="1158"/>
    </location>
</feature>
<dbReference type="SUPFAM" id="SSF56219">
    <property type="entry name" value="DNase I-like"/>
    <property type="match status" value="1"/>
</dbReference>
<sequence>MEVRAFGPLPAAKTGLGLWPKTRRAGNDACLLSRGWRCRRRAGRRSSSRKRTHEPSDPQQRALVSEMLREETEEGILQAVEQLREGNFLSRVHDYTSVVIAFSRKHYWERACDVLSEMHYRSLAAKPVAYNNAMSACLSRENWQQPLRLLREMRERAVPCDLFSYTNALTASGRMGMWQEALRLLWNMVGDKVAPDIVAFNAALAACESAGRWQWSLQLTKALGQAKLQPDDVTYRSITRALEAAEQQLRELRLELHSPVAPGEPSQQGPAQLHYCLVQCDAQGLEGWSLAAGSKHRRWAARQRAVRQRMRAPVHRPKDTLLLGLLQCFMMDGQWLRNVAASLLVGPDAIHATGALQRLVMTVLGQGQDGRPFYQPATLKAFEEALWKRRGQDAEGLCWQRAPRRPKTRLEAQGMLLESLDELVGEAPAKAGVLVFDAGAALTYDELQESGWTGSYDKLFVVLGGAHGFDGADDVDGRFLGEVLGRFGARVGAENVAKVTLTEDASPSAAITFPLSKVVSFISVEHGRGTLFASKRAENEKGSAAACSRPKKRACISRWGQALSGGPAGGIQRERAEGVPRHLPAPTPPGLRDFVLGLVLAVSGGGKTRSLQALRRERGLGAEDGDETLPPVADPRFASAEAAVSRLSAAGLSSGLRVLLAAVAAALRSLRLHPLSRPPSEPARRSAAMALRRLVAASAVAVCSARLTRWESHGELMDEEALKEKAVSQDLIDAVNSAEGSTWTAGENIRFAGATLKDAKILMGTLQDLDGSVLPYKAPEDVELPAEFDWRTDPRAQDCPSLKEVRDQADCGSCWAFGSVEAMTDRVCIASKGQKKIHLSAEDVTSCCNLGDMGCNGGIPSTVYTYYKSVGIVDGGNYGDKSMCYSYQMQPCAHHSVSPHYKNCTGEEPTPSCARKCVDNGADWSSSKHYGTGGYSVCQQGSGTNCAQAMMQEIYSNGPITGMFFVHRSFLSYKSGVYKAGFFFKDPMLGGHAIKILGWGTENGTPYWLVANSWNADWGDHGFFKIERGTNQCQIENPIINGGPVAGQPKLHLEDGALLDDFGAFTASGQTQAAAAALSRFVRSQVLDQRGHRKLAGAASSAQPRSASARREAARLALVEERFDFRSQTRVSSQLPSPGVSSPGPGHLPPPTAREEDLPGLGIVFGPSGSGKTTVLQAFQEMKVCPPLVPTTPQGLPAEVRETLGLVEEPGDAAQALVNLDDDENEAQLDLSKKLEALTTELREVRSRSVSPAPTPRRGDNSGRAGTGQAPSTGIGSTAPGGPVIDDWQLVLGGYVDAKREEIQQEIRELFQAAEAVPLLRNIITPYVRSNIARIELLYVDDNLPARRRVQQAVLNKLRQILQERDKKSNLPGQTGQLWISRNRSIEERNRNRAILGLRDYGRKFLPENEVDFDWKGRVWYRGAQVLFHADRDSPAPQALMMLDARGLFLQLKLGAASFALASLHLPHDQREDAFDVWTSTIEQVTQALGNVPVGHSVMVGGDFNQPLHTTQDTFSPMAQLRLLIARFRLRISEDVGPTWHARGLEAPLDFLLFRHEGMIGSAIKREDLRMALPSDHDLVLMHFQVRTALQGAKIGTAAGSDGVTYEALLAFAASDKAFKLVNLFNSYFSGEIGLNLRLRYNTFDRQDTVTVWMEGRAFQIPTTMVRDLARCGSFRLMCNYETWLIRPRPEIYSFEAVQKSHDKYFWLKVYRLLLGNCEPHSTGELHQYAVADALWHGGSTVVLDELGSQLDAASRRRFCAGLRKLLQKEPLSFKRVVAATLHPDMVDLLRPRWMLDTGSATLWRSPAEPEMGQETSVEQLGDSEMPRFEAEQLGAHLSPERGSAMAAIVGPSSNGVLGGPGHHAVDSHADVDATMNAFSQWLSEMKARSNGSLQAMMAEMSVIRDGITSNSADLTEYKRHSISVQQQMQSQLTDLREKLTSAFTEITSLVKQKAATDQELLSEIHALGRQLSMKTAELEALKKSYSATHQQLQHSLVQLQGQLQSTSSEIVTSKRQVQATQDTVTHKMKEVEQLMVKLRDQVDSGGREGNATALAVQEDIAKLHEALTGLSGDFFEHKRLTQQVQSKLLNQVAALEDGRQRSASLLPQDGDYVVSASAKGLRAAHAEAEGVPSARRWNQGLAALCQTLRNSERAVSVSCFGLRRIGGEARHHYLSSQLSPAATCAEVHWGEPPLQSSLAPGTTRSFDPSLRAKDEAVAFLALLPREAASGSHMPRCSSVGSAVSSASSAVSRGLGLSEFMAELASTQGFFGCVPPQRYFSSTAHFHLGSARARSPLWASTPFDGSEAARPGDTRLLFKHMYVGKGPAAWKALPEKGDRQESTAGYTGTAFRDSPHNRAAVLRPKKLKRRGRQESTQIDCIATAGEAIKVQVVEDRLAFWATTSPGLEDVVADEARCGLAWGVLWPGALRHVRLACVLLLFGAEGQAGTQSTRDRVPGRKIPELTVEEKKGSGRICLCGTELQDLKARLEKLLAADRIYVQVARVSGLRADLDAKLRQLAADPSLGASLQRAARFCLGIEQSEAAPWTFRVTCRRSGPRIIGSDAAAAALAAGIEAILGWRPELQNFELELVLWLQPTEILLGLSLGRQGATCLLAPERQAGLAPFRILPGTYLVFLQKETCLIGYEGLQRGDFGDMPSPIGATRDPHQDLGLVVGGWSDARVAEAELEVKYLFQAAAIPEALSSLSGQVFIGQTRMLKNMEEFNNFVLQYTCPIDFVKIVCKCGNNKLTN</sequence>
<evidence type="ECO:0000313" key="12">
    <source>
        <dbReference type="Proteomes" id="UP000186817"/>
    </source>
</evidence>
<evidence type="ECO:0000256" key="2">
    <source>
        <dbReference type="ARBA" id="ARBA00022670"/>
    </source>
</evidence>
<comment type="caution">
    <text evidence="11">The sequence shown here is derived from an EMBL/GenBank/DDBJ whole genome shotgun (WGS) entry which is preliminary data.</text>
</comment>
<feature type="domain" description="Peptidase C1A papain C-terminal" evidence="10">
    <location>
        <begin position="784"/>
        <end position="1039"/>
    </location>
</feature>
<dbReference type="InterPro" id="IPR027417">
    <property type="entry name" value="P-loop_NTPase"/>
</dbReference>
<dbReference type="InterPro" id="IPR025660">
    <property type="entry name" value="Pept_his_AS"/>
</dbReference>
<evidence type="ECO:0000256" key="6">
    <source>
        <dbReference type="ARBA" id="ARBA00023145"/>
    </source>
</evidence>
<dbReference type="InterPro" id="IPR002885">
    <property type="entry name" value="PPR_rpt"/>
</dbReference>
<accession>A0A1Q9C9W3</accession>
<dbReference type="PROSITE" id="PS00639">
    <property type="entry name" value="THIOL_PROTEASE_HIS"/>
    <property type="match status" value="1"/>
</dbReference>
<dbReference type="CDD" id="cd02620">
    <property type="entry name" value="Peptidase_C1A_CathepsinB"/>
    <property type="match status" value="1"/>
</dbReference>
<proteinExistence type="inferred from homology"/>
<keyword evidence="5" id="KW-0788">Thiol protease</keyword>
<dbReference type="Gene3D" id="3.60.10.10">
    <property type="entry name" value="Endonuclease/exonuclease/phosphatase"/>
    <property type="match status" value="1"/>
</dbReference>
<evidence type="ECO:0000256" key="1">
    <source>
        <dbReference type="ARBA" id="ARBA00008455"/>
    </source>
</evidence>
<dbReference type="PROSITE" id="PS00139">
    <property type="entry name" value="THIOL_PROTEASE_CYS"/>
    <property type="match status" value="1"/>
</dbReference>
<dbReference type="Pfam" id="PF08127">
    <property type="entry name" value="Propeptide_C1"/>
    <property type="match status" value="1"/>
</dbReference>
<dbReference type="SMART" id="SM00645">
    <property type="entry name" value="Pept_C1"/>
    <property type="match status" value="1"/>
</dbReference>
<dbReference type="InterPro" id="IPR012599">
    <property type="entry name" value="Propeptide_C1A"/>
</dbReference>
<keyword evidence="4" id="KW-0378">Hydrolase</keyword>